<keyword evidence="8 9" id="KW-0413">Isomerase</keyword>
<evidence type="ECO:0000256" key="6">
    <source>
        <dbReference type="ARBA" id="ARBA00022822"/>
    </source>
</evidence>
<name>A0ABX0JLR7_9PROT</name>
<evidence type="ECO:0000256" key="7">
    <source>
        <dbReference type="ARBA" id="ARBA00023141"/>
    </source>
</evidence>
<proteinExistence type="inferred from homology"/>
<dbReference type="InterPro" id="IPR001240">
    <property type="entry name" value="PRAI_dom"/>
</dbReference>
<dbReference type="CDD" id="cd00405">
    <property type="entry name" value="PRAI"/>
    <property type="match status" value="1"/>
</dbReference>
<protein>
    <recommendedName>
        <fullName evidence="4 9">N-(5'-phosphoribosyl)anthranilate isomerase</fullName>
        <shortName evidence="9">PRAI</shortName>
        <ecNumber evidence="3 9">5.3.1.24</ecNumber>
    </recommendedName>
</protein>
<dbReference type="HAMAP" id="MF_00135">
    <property type="entry name" value="PRAI"/>
    <property type="match status" value="1"/>
</dbReference>
<keyword evidence="7 9" id="KW-0057">Aromatic amino acid biosynthesis</keyword>
<organism evidence="11 12">
    <name type="scientific">Acetobacter musti</name>
    <dbReference type="NCBI Taxonomy" id="864732"/>
    <lineage>
        <taxon>Bacteria</taxon>
        <taxon>Pseudomonadati</taxon>
        <taxon>Pseudomonadota</taxon>
        <taxon>Alphaproteobacteria</taxon>
        <taxon>Acetobacterales</taxon>
        <taxon>Acetobacteraceae</taxon>
        <taxon>Acetobacter</taxon>
    </lineage>
</organism>
<evidence type="ECO:0000313" key="12">
    <source>
        <dbReference type="Proteomes" id="UP000635278"/>
    </source>
</evidence>
<evidence type="ECO:0000256" key="5">
    <source>
        <dbReference type="ARBA" id="ARBA00022605"/>
    </source>
</evidence>
<dbReference type="EMBL" id="WOTB01000005">
    <property type="protein sequence ID" value="NHN84167.1"/>
    <property type="molecule type" value="Genomic_DNA"/>
</dbReference>
<evidence type="ECO:0000256" key="1">
    <source>
        <dbReference type="ARBA" id="ARBA00001164"/>
    </source>
</evidence>
<evidence type="ECO:0000256" key="4">
    <source>
        <dbReference type="ARBA" id="ARBA00022272"/>
    </source>
</evidence>
<evidence type="ECO:0000256" key="8">
    <source>
        <dbReference type="ARBA" id="ARBA00023235"/>
    </source>
</evidence>
<dbReference type="PANTHER" id="PTHR42894:SF1">
    <property type="entry name" value="N-(5'-PHOSPHORIBOSYL)ANTHRANILATE ISOMERASE"/>
    <property type="match status" value="1"/>
</dbReference>
<reference evidence="11 12" key="1">
    <citation type="journal article" date="2020" name="Int. J. Syst. Evol. Microbiol.">
        <title>Novel acetic acid bacteria from cider fermentations: Acetobacter conturbans sp. nov. and Acetobacter fallax sp. nov.</title>
        <authorList>
            <person name="Sombolestani A.S."/>
            <person name="Cleenwerck I."/>
            <person name="Cnockaert M."/>
            <person name="Borremans W."/>
            <person name="Wieme A.D."/>
            <person name="De Vuyst L."/>
            <person name="Vandamme P."/>
        </authorList>
    </citation>
    <scope>NUCLEOTIDE SEQUENCE [LARGE SCALE GENOMIC DNA]</scope>
    <source>
        <strain evidence="11 12">LMG 30640</strain>
    </source>
</reference>
<keyword evidence="5 9" id="KW-0028">Amino-acid biosynthesis</keyword>
<accession>A0ABX0JLR7</accession>
<evidence type="ECO:0000256" key="2">
    <source>
        <dbReference type="ARBA" id="ARBA00004664"/>
    </source>
</evidence>
<evidence type="ECO:0000259" key="10">
    <source>
        <dbReference type="Pfam" id="PF00697"/>
    </source>
</evidence>
<dbReference type="Pfam" id="PF00697">
    <property type="entry name" value="PRAI"/>
    <property type="match status" value="1"/>
</dbReference>
<evidence type="ECO:0000256" key="9">
    <source>
        <dbReference type="HAMAP-Rule" id="MF_00135"/>
    </source>
</evidence>
<dbReference type="InterPro" id="IPR013785">
    <property type="entry name" value="Aldolase_TIM"/>
</dbReference>
<comment type="pathway">
    <text evidence="2 9">Amino-acid biosynthesis; L-tryptophan biosynthesis; L-tryptophan from chorismate: step 3/5.</text>
</comment>
<dbReference type="GO" id="GO:0016853">
    <property type="term" value="F:isomerase activity"/>
    <property type="evidence" value="ECO:0007669"/>
    <property type="project" value="UniProtKB-KW"/>
</dbReference>
<feature type="domain" description="N-(5'phosphoribosyl) anthranilate isomerase (PRAI)" evidence="10">
    <location>
        <begin position="5"/>
        <end position="205"/>
    </location>
</feature>
<comment type="similarity">
    <text evidence="9">Belongs to the TrpF family.</text>
</comment>
<dbReference type="SUPFAM" id="SSF51366">
    <property type="entry name" value="Ribulose-phoshate binding barrel"/>
    <property type="match status" value="1"/>
</dbReference>
<gene>
    <name evidence="9" type="primary">trpF</name>
    <name evidence="11" type="ORF">GOB93_05850</name>
</gene>
<keyword evidence="6 9" id="KW-0822">Tryptophan biosynthesis</keyword>
<dbReference type="EC" id="5.3.1.24" evidence="3 9"/>
<comment type="caution">
    <text evidence="11">The sequence shown here is derived from an EMBL/GenBank/DDBJ whole genome shotgun (WGS) entry which is preliminary data.</text>
</comment>
<dbReference type="InterPro" id="IPR011060">
    <property type="entry name" value="RibuloseP-bd_barrel"/>
</dbReference>
<dbReference type="RefSeq" id="WP_173582542.1">
    <property type="nucleotide sequence ID" value="NZ_WOTB01000005.1"/>
</dbReference>
<evidence type="ECO:0000313" key="11">
    <source>
        <dbReference type="EMBL" id="NHN84167.1"/>
    </source>
</evidence>
<comment type="catalytic activity">
    <reaction evidence="1 9">
        <text>N-(5-phospho-beta-D-ribosyl)anthranilate = 1-(2-carboxyphenylamino)-1-deoxy-D-ribulose 5-phosphate</text>
        <dbReference type="Rhea" id="RHEA:21540"/>
        <dbReference type="ChEBI" id="CHEBI:18277"/>
        <dbReference type="ChEBI" id="CHEBI:58613"/>
        <dbReference type="EC" id="5.3.1.24"/>
    </reaction>
</comment>
<keyword evidence="12" id="KW-1185">Reference proteome</keyword>
<dbReference type="Proteomes" id="UP000635278">
    <property type="component" value="Unassembled WGS sequence"/>
</dbReference>
<dbReference type="InterPro" id="IPR044643">
    <property type="entry name" value="TrpF_fam"/>
</dbReference>
<sequence length="213" mass="22446">MSVQVKICGLTEETGLAACLAEQVDWIGFVFFARSPRYVTPARASELADHFADAQVRPGCVGLFVEPSDAEIAAAVSAVPLDVLQLYTSPERAREIKVRFGREVWLSCPVSAVTDLPDSSVAERLVIESRPPKDSGRPGGNGVAFPWALTHGWTAPVPWLLAGGLRPDNVARAIAESGASAVDVSSGVETAPGIKDPVAVARFVAAARQPVCV</sequence>
<dbReference type="PANTHER" id="PTHR42894">
    <property type="entry name" value="N-(5'-PHOSPHORIBOSYL)ANTHRANILATE ISOMERASE"/>
    <property type="match status" value="1"/>
</dbReference>
<evidence type="ECO:0000256" key="3">
    <source>
        <dbReference type="ARBA" id="ARBA00012572"/>
    </source>
</evidence>
<dbReference type="Gene3D" id="3.20.20.70">
    <property type="entry name" value="Aldolase class I"/>
    <property type="match status" value="1"/>
</dbReference>